<keyword evidence="3" id="KW-0489">Methyltransferase</keyword>
<dbReference type="GO" id="GO:0005694">
    <property type="term" value="C:chromosome"/>
    <property type="evidence" value="ECO:0007669"/>
    <property type="project" value="UniProtKB-SubCell"/>
</dbReference>
<evidence type="ECO:0000313" key="8">
    <source>
        <dbReference type="Proteomes" id="UP000887572"/>
    </source>
</evidence>
<dbReference type="GO" id="GO:0032259">
    <property type="term" value="P:methylation"/>
    <property type="evidence" value="ECO:0007669"/>
    <property type="project" value="UniProtKB-KW"/>
</dbReference>
<evidence type="ECO:0000313" key="9">
    <source>
        <dbReference type="WBParaSite" id="Gr19_v10_g3742.t1"/>
    </source>
</evidence>
<evidence type="ECO:0000256" key="6">
    <source>
        <dbReference type="SAM" id="SignalP"/>
    </source>
</evidence>
<dbReference type="WBParaSite" id="Gr19_v10_g3742.t1">
    <property type="protein sequence ID" value="Gr19_v10_g3742.t1"/>
    <property type="gene ID" value="Gr19_v10_g3742"/>
</dbReference>
<dbReference type="AlphaFoldDB" id="A0A914HTY9"/>
<keyword evidence="3" id="KW-0808">Transferase</keyword>
<feature type="region of interest" description="Disordered" evidence="5">
    <location>
        <begin position="331"/>
        <end position="365"/>
    </location>
</feature>
<dbReference type="SMART" id="SM00317">
    <property type="entry name" value="SET"/>
    <property type="match status" value="1"/>
</dbReference>
<evidence type="ECO:0000259" key="7">
    <source>
        <dbReference type="PROSITE" id="PS50280"/>
    </source>
</evidence>
<sequence>MKFDHLSVLISSFVVTLSICFADFDIVPDPDKFIENGQLGPVRIFVPKKHRERAVQMKYIDKMIISDELTRQKFFRSKTPCNCENCVENRTCGCKKFSKLRIKNGKLCTYDQKLSPWDHPIVPCDASCACKAECGTKPVPISSTRMYIAYNEKMQFGLYAADQIDRGEMIGEYLGEVFIDEEKIPSTEYTFMVPLYDDNDDSDDDKTDYALIDSSRFGNHSSMANHNCSPSAEAIYFYVPNSDGTKMHPTIGLFAKKELQAGEEITIHYGMDYWKDKSFQCECGSRLCFERKKITDDNRWKDKLANGSETSTQKQKQKLLTDLLMKTKRITTNSNSGGMNIRKSSEGSSSNSDNNNNKLYKFRQK</sequence>
<dbReference type="InterPro" id="IPR007728">
    <property type="entry name" value="Pre-SET_dom"/>
</dbReference>
<dbReference type="PROSITE" id="PS50280">
    <property type="entry name" value="SET"/>
    <property type="match status" value="1"/>
</dbReference>
<accession>A0A914HTY9</accession>
<dbReference type="PANTHER" id="PTHR47250:SF3">
    <property type="entry name" value="HISTONE-LYSINE N-METHYLTRANSFERASE SET-6"/>
    <property type="match status" value="1"/>
</dbReference>
<name>A0A914HTY9_GLORO</name>
<evidence type="ECO:0000256" key="4">
    <source>
        <dbReference type="ARBA" id="ARBA00022691"/>
    </source>
</evidence>
<feature type="compositionally biased region" description="Low complexity" evidence="5">
    <location>
        <begin position="340"/>
        <end position="357"/>
    </location>
</feature>
<dbReference type="Proteomes" id="UP000887572">
    <property type="component" value="Unplaced"/>
</dbReference>
<dbReference type="InterPro" id="IPR053105">
    <property type="entry name" value="Class_V-like_SAM-MTase"/>
</dbReference>
<dbReference type="GO" id="GO:0042054">
    <property type="term" value="F:histone methyltransferase activity"/>
    <property type="evidence" value="ECO:0007669"/>
    <property type="project" value="InterPro"/>
</dbReference>
<dbReference type="GO" id="GO:0008270">
    <property type="term" value="F:zinc ion binding"/>
    <property type="evidence" value="ECO:0007669"/>
    <property type="project" value="InterPro"/>
</dbReference>
<evidence type="ECO:0000256" key="3">
    <source>
        <dbReference type="ARBA" id="ARBA00022603"/>
    </source>
</evidence>
<feature type="signal peptide" evidence="6">
    <location>
        <begin position="1"/>
        <end position="22"/>
    </location>
</feature>
<reference evidence="9" key="1">
    <citation type="submission" date="2022-11" db="UniProtKB">
        <authorList>
            <consortium name="WormBaseParasite"/>
        </authorList>
    </citation>
    <scope>IDENTIFICATION</scope>
</reference>
<feature type="chain" id="PRO_5038091743" evidence="6">
    <location>
        <begin position="23"/>
        <end position="365"/>
    </location>
</feature>
<dbReference type="Pfam" id="PF00856">
    <property type="entry name" value="SET"/>
    <property type="match status" value="1"/>
</dbReference>
<comment type="subcellular location">
    <subcellularLocation>
        <location evidence="1">Chromosome</location>
    </subcellularLocation>
</comment>
<keyword evidence="2" id="KW-0158">Chromosome</keyword>
<protein>
    <submittedName>
        <fullName evidence="9">SET domain-containing protein</fullName>
    </submittedName>
</protein>
<dbReference type="SUPFAM" id="SSF82199">
    <property type="entry name" value="SET domain"/>
    <property type="match status" value="1"/>
</dbReference>
<dbReference type="Pfam" id="PF05033">
    <property type="entry name" value="Pre-SET"/>
    <property type="match status" value="1"/>
</dbReference>
<dbReference type="GO" id="GO:0005634">
    <property type="term" value="C:nucleus"/>
    <property type="evidence" value="ECO:0007669"/>
    <property type="project" value="InterPro"/>
</dbReference>
<dbReference type="InterPro" id="IPR046341">
    <property type="entry name" value="SET_dom_sf"/>
</dbReference>
<dbReference type="InterPro" id="IPR001214">
    <property type="entry name" value="SET_dom"/>
</dbReference>
<evidence type="ECO:0000256" key="2">
    <source>
        <dbReference type="ARBA" id="ARBA00022454"/>
    </source>
</evidence>
<dbReference type="PANTHER" id="PTHR47250">
    <property type="entry name" value="HISTONE-LYSINE N-METHYLTRANSFERASE SET-6"/>
    <property type="match status" value="1"/>
</dbReference>
<feature type="domain" description="SET" evidence="7">
    <location>
        <begin position="137"/>
        <end position="270"/>
    </location>
</feature>
<evidence type="ECO:0000256" key="5">
    <source>
        <dbReference type="SAM" id="MobiDB-lite"/>
    </source>
</evidence>
<keyword evidence="8" id="KW-1185">Reference proteome</keyword>
<proteinExistence type="predicted"/>
<keyword evidence="4" id="KW-0949">S-adenosyl-L-methionine</keyword>
<dbReference type="Gene3D" id="2.170.270.10">
    <property type="entry name" value="SET domain"/>
    <property type="match status" value="1"/>
</dbReference>
<organism evidence="8 9">
    <name type="scientific">Globodera rostochiensis</name>
    <name type="common">Golden nematode worm</name>
    <name type="synonym">Heterodera rostochiensis</name>
    <dbReference type="NCBI Taxonomy" id="31243"/>
    <lineage>
        <taxon>Eukaryota</taxon>
        <taxon>Metazoa</taxon>
        <taxon>Ecdysozoa</taxon>
        <taxon>Nematoda</taxon>
        <taxon>Chromadorea</taxon>
        <taxon>Rhabditida</taxon>
        <taxon>Tylenchina</taxon>
        <taxon>Tylenchomorpha</taxon>
        <taxon>Tylenchoidea</taxon>
        <taxon>Heteroderidae</taxon>
        <taxon>Heteroderinae</taxon>
        <taxon>Globodera</taxon>
    </lineage>
</organism>
<evidence type="ECO:0000256" key="1">
    <source>
        <dbReference type="ARBA" id="ARBA00004286"/>
    </source>
</evidence>
<keyword evidence="6" id="KW-0732">Signal</keyword>